<protein>
    <recommendedName>
        <fullName evidence="5">Rieske domain-containing protein</fullName>
    </recommendedName>
</protein>
<evidence type="ECO:0000256" key="3">
    <source>
        <dbReference type="ARBA" id="ARBA00023004"/>
    </source>
</evidence>
<proteinExistence type="predicted"/>
<keyword evidence="3" id="KW-0408">Iron</keyword>
<dbReference type="GO" id="GO:0046872">
    <property type="term" value="F:metal ion binding"/>
    <property type="evidence" value="ECO:0007669"/>
    <property type="project" value="UniProtKB-KW"/>
</dbReference>
<feature type="domain" description="Rieske" evidence="5">
    <location>
        <begin position="4"/>
        <end position="115"/>
    </location>
</feature>
<organism evidence="6">
    <name type="scientific">uncultured Thermomicrobiales bacterium</name>
    <dbReference type="NCBI Taxonomy" id="1645740"/>
    <lineage>
        <taxon>Bacteria</taxon>
        <taxon>Pseudomonadati</taxon>
        <taxon>Thermomicrobiota</taxon>
        <taxon>Thermomicrobia</taxon>
        <taxon>Thermomicrobiales</taxon>
        <taxon>environmental samples</taxon>
    </lineage>
</organism>
<gene>
    <name evidence="6" type="ORF">AVDCRST_MAG18-4871</name>
</gene>
<dbReference type="InterPro" id="IPR017941">
    <property type="entry name" value="Rieske_2Fe-2S"/>
</dbReference>
<evidence type="ECO:0000313" key="6">
    <source>
        <dbReference type="EMBL" id="CAA9590076.1"/>
    </source>
</evidence>
<evidence type="ECO:0000256" key="1">
    <source>
        <dbReference type="ARBA" id="ARBA00022714"/>
    </source>
</evidence>
<dbReference type="AlphaFoldDB" id="A0A6N3IPE7"/>
<keyword evidence="2" id="KW-0479">Metal-binding</keyword>
<evidence type="ECO:0000256" key="4">
    <source>
        <dbReference type="ARBA" id="ARBA00023014"/>
    </source>
</evidence>
<keyword evidence="1" id="KW-0001">2Fe-2S</keyword>
<reference evidence="6" key="1">
    <citation type="submission" date="2020-02" db="EMBL/GenBank/DDBJ databases">
        <authorList>
            <person name="Meier V. D."/>
        </authorList>
    </citation>
    <scope>NUCLEOTIDE SEQUENCE</scope>
    <source>
        <strain evidence="6">AVDCRST_MAG18</strain>
    </source>
</reference>
<dbReference type="PANTHER" id="PTHR21496">
    <property type="entry name" value="FERREDOXIN-RELATED"/>
    <property type="match status" value="1"/>
</dbReference>
<dbReference type="Pfam" id="PF00355">
    <property type="entry name" value="Rieske"/>
    <property type="match status" value="1"/>
</dbReference>
<dbReference type="SUPFAM" id="SSF50022">
    <property type="entry name" value="ISP domain"/>
    <property type="match status" value="1"/>
</dbReference>
<dbReference type="GO" id="GO:0051537">
    <property type="term" value="F:2 iron, 2 sulfur cluster binding"/>
    <property type="evidence" value="ECO:0007669"/>
    <property type="project" value="UniProtKB-KW"/>
</dbReference>
<evidence type="ECO:0000256" key="2">
    <source>
        <dbReference type="ARBA" id="ARBA00022723"/>
    </source>
</evidence>
<dbReference type="InterPro" id="IPR036922">
    <property type="entry name" value="Rieske_2Fe-2S_sf"/>
</dbReference>
<dbReference type="Gene3D" id="2.102.10.10">
    <property type="entry name" value="Rieske [2Fe-2S] iron-sulphur domain"/>
    <property type="match status" value="1"/>
</dbReference>
<dbReference type="CDD" id="cd03467">
    <property type="entry name" value="Rieske"/>
    <property type="match status" value="1"/>
</dbReference>
<keyword evidence="4" id="KW-0411">Iron-sulfur</keyword>
<dbReference type="PROSITE" id="PS51296">
    <property type="entry name" value="RIESKE"/>
    <property type="match status" value="1"/>
</dbReference>
<evidence type="ECO:0000259" key="5">
    <source>
        <dbReference type="PROSITE" id="PS51296"/>
    </source>
</evidence>
<dbReference type="PANTHER" id="PTHR21496:SF23">
    <property type="entry name" value="3-PHENYLPROPIONATE_CINNAMIC ACID DIOXYGENASE FERREDOXIN SUBUNIT"/>
    <property type="match status" value="1"/>
</dbReference>
<sequence length="150" mass="16513">MGRYIVAEAGEIRPGDRKIVEVAGRSLGVFNLGGEFFALRNRCPHQGGPLCEGKTFGLIEAPVPGEIRYSRPGEILTCAWHGWEFDIRTGRSWCAPDRLRVRRYEVSVEPGSQLAATGTDAPPGKVHGPYIAETYQVLVEGRYLVVEIDA</sequence>
<accession>A0A6N3IPE7</accession>
<name>A0A6N3IPE7_9BACT</name>
<dbReference type="EMBL" id="CADCWN010000390">
    <property type="protein sequence ID" value="CAA9590076.1"/>
    <property type="molecule type" value="Genomic_DNA"/>
</dbReference>